<sequence length="114" mass="12426">MDFFVRATTTSAFECEPMARTISSRFRPPIAFPLISMILSPRCNPSPSSTQSTQKPGCSLRVLAFQRPVEARTASSVRFAPDCSSPYNTLEVALFMVGPVAVERCCADTSGSKR</sequence>
<protein>
    <submittedName>
        <fullName evidence="1">Uncharacterized protein</fullName>
    </submittedName>
</protein>
<dbReference type="VEuPathDB" id="VectorBase:AATE013247"/>
<accession>A0A182J892</accession>
<organism evidence="1">
    <name type="scientific">Anopheles atroparvus</name>
    <name type="common">European mosquito</name>
    <dbReference type="NCBI Taxonomy" id="41427"/>
    <lineage>
        <taxon>Eukaryota</taxon>
        <taxon>Metazoa</taxon>
        <taxon>Ecdysozoa</taxon>
        <taxon>Arthropoda</taxon>
        <taxon>Hexapoda</taxon>
        <taxon>Insecta</taxon>
        <taxon>Pterygota</taxon>
        <taxon>Neoptera</taxon>
        <taxon>Endopterygota</taxon>
        <taxon>Diptera</taxon>
        <taxon>Nematocera</taxon>
        <taxon>Culicoidea</taxon>
        <taxon>Culicidae</taxon>
        <taxon>Anophelinae</taxon>
        <taxon>Anopheles</taxon>
    </lineage>
</organism>
<reference evidence="1" key="1">
    <citation type="submission" date="2022-08" db="UniProtKB">
        <authorList>
            <consortium name="EnsemblMetazoa"/>
        </authorList>
    </citation>
    <scope>IDENTIFICATION</scope>
    <source>
        <strain evidence="1">EBRO</strain>
    </source>
</reference>
<dbReference type="EnsemblMetazoa" id="AATE013247-RA">
    <property type="protein sequence ID" value="AATE013247-PA.1"/>
    <property type="gene ID" value="AATE013247"/>
</dbReference>
<evidence type="ECO:0000313" key="1">
    <source>
        <dbReference type="EnsemblMetazoa" id="AATE013247-PA.1"/>
    </source>
</evidence>
<proteinExistence type="predicted"/>
<dbReference type="AlphaFoldDB" id="A0A182J892"/>
<name>A0A182J892_ANOAO</name>